<accession>A0ABQ1LUN5</accession>
<dbReference type="PRINTS" id="PR00145">
    <property type="entry name" value="ARGSUCLYASE"/>
</dbReference>
<evidence type="ECO:0000256" key="3">
    <source>
        <dbReference type="ARBA" id="ARBA00012338"/>
    </source>
</evidence>
<proteinExistence type="inferred from homology"/>
<evidence type="ECO:0000313" key="7">
    <source>
        <dbReference type="EMBL" id="GGC30177.1"/>
    </source>
</evidence>
<dbReference type="Gene3D" id="1.20.200.10">
    <property type="entry name" value="Fumarase/aspartase (Central domain)"/>
    <property type="match status" value="1"/>
</dbReference>
<dbReference type="NCBIfam" id="TIGR00838">
    <property type="entry name" value="argH"/>
    <property type="match status" value="1"/>
</dbReference>
<comment type="caution">
    <text evidence="7">The sequence shown here is derived from an EMBL/GenBank/DDBJ whole genome shotgun (WGS) entry which is preliminary data.</text>
</comment>
<organism evidence="7 8">
    <name type="scientific">Marivirga lumbricoides</name>
    <dbReference type="NCBI Taxonomy" id="1046115"/>
    <lineage>
        <taxon>Bacteria</taxon>
        <taxon>Pseudomonadati</taxon>
        <taxon>Bacteroidota</taxon>
        <taxon>Cytophagia</taxon>
        <taxon>Cytophagales</taxon>
        <taxon>Marivirgaceae</taxon>
        <taxon>Marivirga</taxon>
    </lineage>
</organism>
<protein>
    <recommendedName>
        <fullName evidence="3 5">Argininosuccinate lyase</fullName>
        <shortName evidence="5">ASAL</shortName>
        <ecNumber evidence="3 5">4.3.2.1</ecNumber>
    </recommendedName>
    <alternativeName>
        <fullName evidence="5">Arginosuccinase</fullName>
    </alternativeName>
</protein>
<evidence type="ECO:0000256" key="2">
    <source>
        <dbReference type="ARBA" id="ARBA00004941"/>
    </source>
</evidence>
<sequence length="448" mass="50549">MKKMNKIWQKATDNDSLVDQFTVGQDRELDLVLARFDVLGSMAHITMLESVGLLTSSELEALLDGLKTILSEIEDNNFTIDDGVEDVHSQVEGLLTARLGNVGKKIHSGRSRNDQVLVDLKLYFRHEIYEIFSDVELLFNQLISLADQHKAKLMPGYTHLQLAMPSSFGLWFGAYAESLLDDMEMMLAAWRVCNKNPLGSAAGYGSSFPLNRKMTTELLGFEDLNYNVVYAQMGRGKTERILAQAMGSIAQTLAKMSMDVTLFLNQHFSFISFPDHLTTGSSIMPHKKNPDVFELIRARCNQLSGLSNNIQMVTQNLPSGYHRDLQQIKEMLFPAIGELKSCLKMMHYMLENITVKEGLLTEDKFKYLFSVEEVNRLVLSGIPFREAYVQVGLAIEKGEFNPERQVKHSHEGSIGNLCLPEIENAFQQLKSDFGFEKVEEALKTLAEK</sequence>
<evidence type="ECO:0000256" key="5">
    <source>
        <dbReference type="HAMAP-Rule" id="MF_00006"/>
    </source>
</evidence>
<dbReference type="PRINTS" id="PR00149">
    <property type="entry name" value="FUMRATELYASE"/>
</dbReference>
<dbReference type="InterPro" id="IPR022761">
    <property type="entry name" value="Fumarate_lyase_N"/>
</dbReference>
<comment type="subcellular location">
    <subcellularLocation>
        <location evidence="5">Cytoplasm</location>
    </subcellularLocation>
</comment>
<comment type="catalytic activity">
    <reaction evidence="1 5">
        <text>2-(N(omega)-L-arginino)succinate = fumarate + L-arginine</text>
        <dbReference type="Rhea" id="RHEA:24020"/>
        <dbReference type="ChEBI" id="CHEBI:29806"/>
        <dbReference type="ChEBI" id="CHEBI:32682"/>
        <dbReference type="ChEBI" id="CHEBI:57472"/>
        <dbReference type="EC" id="4.3.2.1"/>
    </reaction>
</comment>
<dbReference type="EC" id="4.3.2.1" evidence="3 5"/>
<dbReference type="SUPFAM" id="SSF48557">
    <property type="entry name" value="L-aspartase-like"/>
    <property type="match status" value="1"/>
</dbReference>
<evidence type="ECO:0000313" key="8">
    <source>
        <dbReference type="Proteomes" id="UP000636010"/>
    </source>
</evidence>
<dbReference type="PANTHER" id="PTHR43814">
    <property type="entry name" value="ARGININOSUCCINATE LYASE"/>
    <property type="match status" value="1"/>
</dbReference>
<reference evidence="8" key="1">
    <citation type="journal article" date="2019" name="Int. J. Syst. Evol. Microbiol.">
        <title>The Global Catalogue of Microorganisms (GCM) 10K type strain sequencing project: providing services to taxonomists for standard genome sequencing and annotation.</title>
        <authorList>
            <consortium name="The Broad Institute Genomics Platform"/>
            <consortium name="The Broad Institute Genome Sequencing Center for Infectious Disease"/>
            <person name="Wu L."/>
            <person name="Ma J."/>
        </authorList>
    </citation>
    <scope>NUCLEOTIDE SEQUENCE [LARGE SCALE GENOMIC DNA]</scope>
    <source>
        <strain evidence="8">CGMCC 1.10832</strain>
    </source>
</reference>
<evidence type="ECO:0000256" key="4">
    <source>
        <dbReference type="ARBA" id="ARBA00022571"/>
    </source>
</evidence>
<dbReference type="InterPro" id="IPR020557">
    <property type="entry name" value="Fumarate_lyase_CS"/>
</dbReference>
<evidence type="ECO:0000256" key="1">
    <source>
        <dbReference type="ARBA" id="ARBA00000985"/>
    </source>
</evidence>
<dbReference type="GO" id="GO:0016829">
    <property type="term" value="F:lyase activity"/>
    <property type="evidence" value="ECO:0007669"/>
    <property type="project" value="UniProtKB-KW"/>
</dbReference>
<evidence type="ECO:0000259" key="6">
    <source>
        <dbReference type="Pfam" id="PF00206"/>
    </source>
</evidence>
<keyword evidence="4 5" id="KW-0055">Arginine biosynthesis</keyword>
<dbReference type="PANTHER" id="PTHR43814:SF1">
    <property type="entry name" value="ARGININOSUCCINATE LYASE"/>
    <property type="match status" value="1"/>
</dbReference>
<comment type="pathway">
    <text evidence="2 5">Amino-acid biosynthesis; L-arginine biosynthesis; L-arginine from L-ornithine and carbamoyl phosphate: step 3/3.</text>
</comment>
<gene>
    <name evidence="5 7" type="primary">argH</name>
    <name evidence="7" type="ORF">GCM10011506_14480</name>
</gene>
<feature type="domain" description="Fumarate lyase N-terminal" evidence="6">
    <location>
        <begin position="15"/>
        <end position="305"/>
    </location>
</feature>
<dbReference type="Gene3D" id="1.10.40.30">
    <property type="entry name" value="Fumarase/aspartase (C-terminal domain)"/>
    <property type="match status" value="1"/>
</dbReference>
<dbReference type="InterPro" id="IPR000362">
    <property type="entry name" value="Fumarate_lyase_fam"/>
</dbReference>
<dbReference type="InterPro" id="IPR009049">
    <property type="entry name" value="Argininosuccinate_lyase"/>
</dbReference>
<keyword evidence="5 7" id="KW-0456">Lyase</keyword>
<dbReference type="Gene3D" id="1.10.275.10">
    <property type="entry name" value="Fumarase/aspartase (N-terminal domain)"/>
    <property type="match status" value="1"/>
</dbReference>
<keyword evidence="5" id="KW-0028">Amino-acid biosynthesis</keyword>
<dbReference type="EMBL" id="BMEC01000004">
    <property type="protein sequence ID" value="GGC30177.1"/>
    <property type="molecule type" value="Genomic_DNA"/>
</dbReference>
<dbReference type="PROSITE" id="PS00163">
    <property type="entry name" value="FUMARATE_LYASES"/>
    <property type="match status" value="1"/>
</dbReference>
<dbReference type="Pfam" id="PF00206">
    <property type="entry name" value="Lyase_1"/>
    <property type="match status" value="1"/>
</dbReference>
<keyword evidence="8" id="KW-1185">Reference proteome</keyword>
<name>A0ABQ1LUN5_9BACT</name>
<dbReference type="InterPro" id="IPR024083">
    <property type="entry name" value="Fumarase/histidase_N"/>
</dbReference>
<dbReference type="CDD" id="cd01359">
    <property type="entry name" value="Argininosuccinate_lyase"/>
    <property type="match status" value="1"/>
</dbReference>
<keyword evidence="5" id="KW-0963">Cytoplasm</keyword>
<dbReference type="Proteomes" id="UP000636010">
    <property type="component" value="Unassembled WGS sequence"/>
</dbReference>
<dbReference type="InterPro" id="IPR008948">
    <property type="entry name" value="L-Aspartase-like"/>
</dbReference>
<dbReference type="HAMAP" id="MF_00006">
    <property type="entry name" value="Arg_succ_lyase"/>
    <property type="match status" value="1"/>
</dbReference>
<comment type="similarity">
    <text evidence="5">Belongs to the lyase 1 family. Argininosuccinate lyase subfamily.</text>
</comment>